<dbReference type="GeneID" id="110241546"/>
<dbReference type="SMART" id="SM00195">
    <property type="entry name" value="DSPc"/>
    <property type="match status" value="1"/>
</dbReference>
<dbReference type="GO" id="GO:0008579">
    <property type="term" value="F:JUN kinase phosphatase activity"/>
    <property type="evidence" value="ECO:0007669"/>
    <property type="project" value="TreeGrafter"/>
</dbReference>
<dbReference type="Gene3D" id="3.90.190.10">
    <property type="entry name" value="Protein tyrosine phosphatase superfamily"/>
    <property type="match status" value="1"/>
</dbReference>
<keyword evidence="4" id="KW-0904">Protein phosphatase</keyword>
<dbReference type="PROSITE" id="PS50054">
    <property type="entry name" value="TYR_PHOSPHATASE_DUAL"/>
    <property type="match status" value="1"/>
</dbReference>
<name>A0A913XE77_EXADI</name>
<evidence type="ECO:0000256" key="4">
    <source>
        <dbReference type="ARBA" id="ARBA00022912"/>
    </source>
</evidence>
<dbReference type="AlphaFoldDB" id="A0A913XE77"/>
<dbReference type="OMA" id="KSCKTVI"/>
<evidence type="ECO:0000256" key="3">
    <source>
        <dbReference type="ARBA" id="ARBA00022801"/>
    </source>
</evidence>
<keyword evidence="9" id="KW-1185">Reference proteome</keyword>
<comment type="catalytic activity">
    <reaction evidence="5">
        <text>O-phospho-L-threonyl-[protein] + H2O = L-threonyl-[protein] + phosphate</text>
        <dbReference type="Rhea" id="RHEA:47004"/>
        <dbReference type="Rhea" id="RHEA-COMP:11060"/>
        <dbReference type="Rhea" id="RHEA-COMP:11605"/>
        <dbReference type="ChEBI" id="CHEBI:15377"/>
        <dbReference type="ChEBI" id="CHEBI:30013"/>
        <dbReference type="ChEBI" id="CHEBI:43474"/>
        <dbReference type="ChEBI" id="CHEBI:61977"/>
        <dbReference type="EC" id="3.1.3.16"/>
    </reaction>
</comment>
<feature type="domain" description="Tyrosine-protein phosphatase" evidence="6">
    <location>
        <begin position="59"/>
        <end position="203"/>
    </location>
</feature>
<evidence type="ECO:0000259" key="6">
    <source>
        <dbReference type="PROSITE" id="PS50054"/>
    </source>
</evidence>
<dbReference type="PANTHER" id="PTHR46377">
    <property type="entry name" value="DUAL SPECIFICITY PROTEIN PHOSPHATASE 19"/>
    <property type="match status" value="1"/>
</dbReference>
<dbReference type="FunFam" id="3.90.190.10:FF:000004">
    <property type="entry name" value="Protein phosphatase Slingshot homolog 2"/>
    <property type="match status" value="1"/>
</dbReference>
<dbReference type="InterPro" id="IPR029021">
    <property type="entry name" value="Prot-tyrosine_phosphatase-like"/>
</dbReference>
<dbReference type="KEGG" id="epa:110241546"/>
<proteinExistence type="inferred from homology"/>
<dbReference type="PROSITE" id="PS00383">
    <property type="entry name" value="TYR_PHOSPHATASE_1"/>
    <property type="match status" value="1"/>
</dbReference>
<reference evidence="8" key="1">
    <citation type="submission" date="2022-11" db="UniProtKB">
        <authorList>
            <consortium name="EnsemblMetazoa"/>
        </authorList>
    </citation>
    <scope>IDENTIFICATION</scope>
</reference>
<dbReference type="RefSeq" id="XP_020903072.1">
    <property type="nucleotide sequence ID" value="XM_021047413.2"/>
</dbReference>
<dbReference type="InterPro" id="IPR000340">
    <property type="entry name" value="Dual-sp_phosphatase_cat-dom"/>
</dbReference>
<keyword evidence="3" id="KW-0378">Hydrolase</keyword>
<sequence length="203" mass="23261">MNFQAQIQQFSKNRLKNVETVVTTVDGKKLLERKSDVDPERVITVDTGQRTFGFCEDINPDTKIYRIKPNLYISSQDGASNYTELMDHQITHILNVATGVKNAYPEEFIYRKIELLDIPETRIDQHFSEMIDFINTGCRDGAVLVHCNAGISRSSTAVIAYLMHSMRMTLSDALELVREARPVAKPNDGFMKQLQEYEQKLRL</sequence>
<dbReference type="PRINTS" id="PR01908">
    <property type="entry name" value="ADSPHPHTASE"/>
</dbReference>
<evidence type="ECO:0000313" key="8">
    <source>
        <dbReference type="EnsemblMetazoa" id="XP_020903072.1"/>
    </source>
</evidence>
<dbReference type="OrthoDB" id="10252009at2759"/>
<organism evidence="8 9">
    <name type="scientific">Exaiptasia diaphana</name>
    <name type="common">Tropical sea anemone</name>
    <name type="synonym">Aiptasia pulchella</name>
    <dbReference type="NCBI Taxonomy" id="2652724"/>
    <lineage>
        <taxon>Eukaryota</taxon>
        <taxon>Metazoa</taxon>
        <taxon>Cnidaria</taxon>
        <taxon>Anthozoa</taxon>
        <taxon>Hexacorallia</taxon>
        <taxon>Actiniaria</taxon>
        <taxon>Aiptasiidae</taxon>
        <taxon>Exaiptasia</taxon>
    </lineage>
</organism>
<dbReference type="Proteomes" id="UP000887567">
    <property type="component" value="Unplaced"/>
</dbReference>
<dbReference type="InterPro" id="IPR020422">
    <property type="entry name" value="TYR_PHOSPHATASE_DUAL_dom"/>
</dbReference>
<evidence type="ECO:0000313" key="9">
    <source>
        <dbReference type="Proteomes" id="UP000887567"/>
    </source>
</evidence>
<feature type="domain" description="Tyrosine specific protein phosphatases" evidence="7">
    <location>
        <begin position="125"/>
        <end position="182"/>
    </location>
</feature>
<accession>A0A913XE77</accession>
<dbReference type="InterPro" id="IPR000387">
    <property type="entry name" value="Tyr_Pase_dom"/>
</dbReference>
<dbReference type="EC" id="3.1.3.16" evidence="2"/>
<comment type="similarity">
    <text evidence="1">Belongs to the protein-tyrosine phosphatase family.</text>
</comment>
<evidence type="ECO:0000259" key="7">
    <source>
        <dbReference type="PROSITE" id="PS50056"/>
    </source>
</evidence>
<dbReference type="EnsemblMetazoa" id="XM_021047413.2">
    <property type="protein sequence ID" value="XP_020903072.1"/>
    <property type="gene ID" value="LOC110241546"/>
</dbReference>
<evidence type="ECO:0000256" key="2">
    <source>
        <dbReference type="ARBA" id="ARBA00013081"/>
    </source>
</evidence>
<dbReference type="GO" id="GO:0005737">
    <property type="term" value="C:cytoplasm"/>
    <property type="evidence" value="ECO:0007669"/>
    <property type="project" value="TreeGrafter"/>
</dbReference>
<dbReference type="SUPFAM" id="SSF52799">
    <property type="entry name" value="(Phosphotyrosine protein) phosphatases II"/>
    <property type="match status" value="1"/>
</dbReference>
<dbReference type="InterPro" id="IPR016130">
    <property type="entry name" value="Tyr_Pase_AS"/>
</dbReference>
<protein>
    <recommendedName>
        <fullName evidence="2">protein-serine/threonine phosphatase</fullName>
        <ecNumber evidence="2">3.1.3.16</ecNumber>
    </recommendedName>
</protein>
<dbReference type="GO" id="GO:0004722">
    <property type="term" value="F:protein serine/threonine phosphatase activity"/>
    <property type="evidence" value="ECO:0007669"/>
    <property type="project" value="UniProtKB-EC"/>
</dbReference>
<dbReference type="PROSITE" id="PS50056">
    <property type="entry name" value="TYR_PHOSPHATASE_2"/>
    <property type="match status" value="1"/>
</dbReference>
<dbReference type="PANTHER" id="PTHR46377:SF1">
    <property type="entry name" value="DUAL SPECIFICITY PROTEIN PHOSPHATASE 19"/>
    <property type="match status" value="1"/>
</dbReference>
<evidence type="ECO:0000256" key="5">
    <source>
        <dbReference type="ARBA" id="ARBA00048336"/>
    </source>
</evidence>
<evidence type="ECO:0000256" key="1">
    <source>
        <dbReference type="ARBA" id="ARBA00009580"/>
    </source>
</evidence>
<dbReference type="Pfam" id="PF00782">
    <property type="entry name" value="DSPc"/>
    <property type="match status" value="1"/>
</dbReference>